<dbReference type="EMBL" id="KN669332">
    <property type="protein sequence ID" value="KHN04290.1"/>
    <property type="molecule type" value="Genomic_DNA"/>
</dbReference>
<sequence>MEEGIKDGTPTKDNLISSSHKGSSSRIPGLSKPENRVAGNGYENVIHQASKCSNVDAADKFKKAEESLRTVMYLSCWGPN</sequence>
<evidence type="ECO:0000313" key="3">
    <source>
        <dbReference type="EMBL" id="RZB76776.1"/>
    </source>
</evidence>
<dbReference type="AlphaFoldDB" id="A0A0B2P509"/>
<gene>
    <name evidence="3" type="ORF">D0Y65_034954</name>
    <name evidence="2" type="ORF">glysoja_037970</name>
</gene>
<reference evidence="3 4" key="2">
    <citation type="submission" date="2018-09" db="EMBL/GenBank/DDBJ databases">
        <title>A high-quality reference genome of wild soybean provides a powerful tool to mine soybean genomes.</title>
        <authorList>
            <person name="Xie M."/>
            <person name="Chung C.Y.L."/>
            <person name="Li M.-W."/>
            <person name="Wong F.-L."/>
            <person name="Chan T.-F."/>
            <person name="Lam H.-M."/>
        </authorList>
    </citation>
    <scope>NUCLEOTIDE SEQUENCE [LARGE SCALE GENOMIC DNA]</scope>
    <source>
        <strain evidence="4">cv. W05</strain>
        <tissue evidence="3">Hypocotyl of etiolated seedlings</tissue>
    </source>
</reference>
<evidence type="ECO:0000256" key="1">
    <source>
        <dbReference type="SAM" id="MobiDB-lite"/>
    </source>
</evidence>
<organism evidence="2">
    <name type="scientific">Glycine soja</name>
    <name type="common">Wild soybean</name>
    <dbReference type="NCBI Taxonomy" id="3848"/>
    <lineage>
        <taxon>Eukaryota</taxon>
        <taxon>Viridiplantae</taxon>
        <taxon>Streptophyta</taxon>
        <taxon>Embryophyta</taxon>
        <taxon>Tracheophyta</taxon>
        <taxon>Spermatophyta</taxon>
        <taxon>Magnoliopsida</taxon>
        <taxon>eudicotyledons</taxon>
        <taxon>Gunneridae</taxon>
        <taxon>Pentapetalae</taxon>
        <taxon>rosids</taxon>
        <taxon>fabids</taxon>
        <taxon>Fabales</taxon>
        <taxon>Fabaceae</taxon>
        <taxon>Papilionoideae</taxon>
        <taxon>50 kb inversion clade</taxon>
        <taxon>NPAAA clade</taxon>
        <taxon>indigoferoid/millettioid clade</taxon>
        <taxon>Phaseoleae</taxon>
        <taxon>Glycine</taxon>
        <taxon>Glycine subgen. Soja</taxon>
    </lineage>
</organism>
<protein>
    <submittedName>
        <fullName evidence="2">Uncharacterized protein</fullName>
    </submittedName>
</protein>
<dbReference type="Proteomes" id="UP000289340">
    <property type="component" value="Chromosome 12"/>
</dbReference>
<reference evidence="2" key="1">
    <citation type="submission" date="2014-07" db="EMBL/GenBank/DDBJ databases">
        <title>Identification of a novel salt tolerance gene in wild soybean by whole-genome sequencing.</title>
        <authorList>
            <person name="Lam H.-M."/>
            <person name="Qi X."/>
            <person name="Li M.-W."/>
            <person name="Liu X."/>
            <person name="Xie M."/>
            <person name="Ni M."/>
            <person name="Xu X."/>
        </authorList>
    </citation>
    <scope>NUCLEOTIDE SEQUENCE [LARGE SCALE GENOMIC DNA]</scope>
    <source>
        <tissue evidence="2">Root</tissue>
    </source>
</reference>
<dbReference type="InterPro" id="IPR022251">
    <property type="entry name" value="DUF3774_wound-induced"/>
</dbReference>
<feature type="region of interest" description="Disordered" evidence="1">
    <location>
        <begin position="1"/>
        <end position="39"/>
    </location>
</feature>
<feature type="compositionally biased region" description="Basic and acidic residues" evidence="1">
    <location>
        <begin position="1"/>
        <end position="10"/>
    </location>
</feature>
<dbReference type="Proteomes" id="UP000053555">
    <property type="component" value="Unassembled WGS sequence"/>
</dbReference>
<name>A0A0B2P509_GLYSO</name>
<evidence type="ECO:0000313" key="2">
    <source>
        <dbReference type="EMBL" id="KHN04290.1"/>
    </source>
</evidence>
<dbReference type="EMBL" id="QZWG01000012">
    <property type="protein sequence ID" value="RZB76776.1"/>
    <property type="molecule type" value="Genomic_DNA"/>
</dbReference>
<evidence type="ECO:0000313" key="4">
    <source>
        <dbReference type="Proteomes" id="UP000289340"/>
    </source>
</evidence>
<keyword evidence="4" id="KW-1185">Reference proteome</keyword>
<proteinExistence type="predicted"/>
<dbReference type="Pfam" id="PF12609">
    <property type="entry name" value="DUF3774"/>
    <property type="match status" value="1"/>
</dbReference>
<accession>A0A0B2P509</accession>